<dbReference type="EMBL" id="BGZK01000021">
    <property type="protein sequence ID" value="GBP06319.1"/>
    <property type="molecule type" value="Genomic_DNA"/>
</dbReference>
<organism evidence="1 2">
    <name type="scientific">Eumeta variegata</name>
    <name type="common">Bagworm moth</name>
    <name type="synonym">Eumeta japonica</name>
    <dbReference type="NCBI Taxonomy" id="151549"/>
    <lineage>
        <taxon>Eukaryota</taxon>
        <taxon>Metazoa</taxon>
        <taxon>Ecdysozoa</taxon>
        <taxon>Arthropoda</taxon>
        <taxon>Hexapoda</taxon>
        <taxon>Insecta</taxon>
        <taxon>Pterygota</taxon>
        <taxon>Neoptera</taxon>
        <taxon>Endopterygota</taxon>
        <taxon>Lepidoptera</taxon>
        <taxon>Glossata</taxon>
        <taxon>Ditrysia</taxon>
        <taxon>Tineoidea</taxon>
        <taxon>Psychidae</taxon>
        <taxon>Oiketicinae</taxon>
        <taxon>Eumeta</taxon>
    </lineage>
</organism>
<dbReference type="Proteomes" id="UP000299102">
    <property type="component" value="Unassembled WGS sequence"/>
</dbReference>
<proteinExistence type="predicted"/>
<evidence type="ECO:0000313" key="2">
    <source>
        <dbReference type="Proteomes" id="UP000299102"/>
    </source>
</evidence>
<gene>
    <name evidence="1" type="ORF">EVAR_3639_1</name>
</gene>
<protein>
    <submittedName>
        <fullName evidence="1">Uncharacterized protein</fullName>
    </submittedName>
</protein>
<sequence>MAPPPIKLGLHSALINRGRLVCRPSRCLLGGVRGWEVYIVQPLRHTIPRSSYFRSRGLNVMPITLAQCGFWTITNEYCHQFPWVNADSGLLPPSIVTNSPRSVQDLDTSTIEHCHQFRWLSAGSGPLPSIVTGSMCA</sequence>
<dbReference type="AlphaFoldDB" id="A0A4C1SVV0"/>
<keyword evidence="2" id="KW-1185">Reference proteome</keyword>
<comment type="caution">
    <text evidence="1">The sequence shown here is derived from an EMBL/GenBank/DDBJ whole genome shotgun (WGS) entry which is preliminary data.</text>
</comment>
<accession>A0A4C1SVV0</accession>
<name>A0A4C1SVV0_EUMVA</name>
<evidence type="ECO:0000313" key="1">
    <source>
        <dbReference type="EMBL" id="GBP06319.1"/>
    </source>
</evidence>
<reference evidence="1 2" key="1">
    <citation type="journal article" date="2019" name="Commun. Biol.">
        <title>The bagworm genome reveals a unique fibroin gene that provides high tensile strength.</title>
        <authorList>
            <person name="Kono N."/>
            <person name="Nakamura H."/>
            <person name="Ohtoshi R."/>
            <person name="Tomita M."/>
            <person name="Numata K."/>
            <person name="Arakawa K."/>
        </authorList>
    </citation>
    <scope>NUCLEOTIDE SEQUENCE [LARGE SCALE GENOMIC DNA]</scope>
</reference>